<reference evidence="7 8" key="1">
    <citation type="submission" date="2021-06" db="EMBL/GenBank/DDBJ databases">
        <title>Bacillus sp. RD4P76, an endophyte from a halophyte.</title>
        <authorList>
            <person name="Sun J.-Q."/>
        </authorList>
    </citation>
    <scope>NUCLEOTIDE SEQUENCE [LARGE SCALE GENOMIC DNA]</scope>
    <source>
        <strain evidence="7 8">CGMCC 1.15917</strain>
    </source>
</reference>
<accession>A0ABS6JMF0</accession>
<evidence type="ECO:0000256" key="3">
    <source>
        <dbReference type="ARBA" id="ARBA00022989"/>
    </source>
</evidence>
<dbReference type="EMBL" id="JAHQCS010000145">
    <property type="protein sequence ID" value="MBU9713600.1"/>
    <property type="molecule type" value="Genomic_DNA"/>
</dbReference>
<evidence type="ECO:0000313" key="8">
    <source>
        <dbReference type="Proteomes" id="UP000784880"/>
    </source>
</evidence>
<sequence>MSPETESNEKVTDAKSDDTGSPKAKSSLGLEENVGGLLCYLVTFITGIVFYIMEKENDFIRFHALQSIITFGAIMVFFLVLSIIPFIGIILSLLISPVSLVLWIFLMYKAYNGERYKLPIVGDMVENQLNK</sequence>
<feature type="transmembrane region" description="Helical" evidence="6">
    <location>
        <begin position="64"/>
        <end position="84"/>
    </location>
</feature>
<feature type="transmembrane region" description="Helical" evidence="6">
    <location>
        <begin position="90"/>
        <end position="108"/>
    </location>
</feature>
<comment type="caution">
    <text evidence="7">The sequence shown here is derived from an EMBL/GenBank/DDBJ whole genome shotgun (WGS) entry which is preliminary data.</text>
</comment>
<evidence type="ECO:0000256" key="2">
    <source>
        <dbReference type="ARBA" id="ARBA00022692"/>
    </source>
</evidence>
<protein>
    <submittedName>
        <fullName evidence="7">DUF4870 domain-containing protein</fullName>
    </submittedName>
</protein>
<proteinExistence type="predicted"/>
<keyword evidence="8" id="KW-1185">Reference proteome</keyword>
<feature type="region of interest" description="Disordered" evidence="5">
    <location>
        <begin position="1"/>
        <end position="28"/>
    </location>
</feature>
<name>A0ABS6JMF0_9BACI</name>
<keyword evidence="4 6" id="KW-0472">Membrane</keyword>
<feature type="transmembrane region" description="Helical" evidence="6">
    <location>
        <begin position="34"/>
        <end position="52"/>
    </location>
</feature>
<organism evidence="7 8">
    <name type="scientific">Evansella tamaricis</name>
    <dbReference type="NCBI Taxonomy" id="2069301"/>
    <lineage>
        <taxon>Bacteria</taxon>
        <taxon>Bacillati</taxon>
        <taxon>Bacillota</taxon>
        <taxon>Bacilli</taxon>
        <taxon>Bacillales</taxon>
        <taxon>Bacillaceae</taxon>
        <taxon>Evansella</taxon>
    </lineage>
</organism>
<gene>
    <name evidence="7" type="ORF">KS419_17870</name>
</gene>
<evidence type="ECO:0000313" key="7">
    <source>
        <dbReference type="EMBL" id="MBU9713600.1"/>
    </source>
</evidence>
<evidence type="ECO:0000256" key="4">
    <source>
        <dbReference type="ARBA" id="ARBA00023136"/>
    </source>
</evidence>
<evidence type="ECO:0000256" key="5">
    <source>
        <dbReference type="SAM" id="MobiDB-lite"/>
    </source>
</evidence>
<comment type="subcellular location">
    <subcellularLocation>
        <location evidence="1">Membrane</location>
        <topology evidence="1">Multi-pass membrane protein</topology>
    </subcellularLocation>
</comment>
<feature type="compositionally biased region" description="Basic and acidic residues" evidence="5">
    <location>
        <begin position="7"/>
        <end position="20"/>
    </location>
</feature>
<dbReference type="PANTHER" id="PTHR36460:SF1">
    <property type="entry name" value="UPF0132 DOMAIN PROTEIN (AFU_ORTHOLOGUE AFUA_3G10255)"/>
    <property type="match status" value="1"/>
</dbReference>
<dbReference type="InterPro" id="IPR019109">
    <property type="entry name" value="MamF_MmsF"/>
</dbReference>
<keyword evidence="2 6" id="KW-0812">Transmembrane</keyword>
<evidence type="ECO:0000256" key="6">
    <source>
        <dbReference type="SAM" id="Phobius"/>
    </source>
</evidence>
<evidence type="ECO:0000256" key="1">
    <source>
        <dbReference type="ARBA" id="ARBA00004141"/>
    </source>
</evidence>
<dbReference type="RefSeq" id="WP_217067751.1">
    <property type="nucleotide sequence ID" value="NZ_JAHQCS010000145.1"/>
</dbReference>
<dbReference type="Proteomes" id="UP000784880">
    <property type="component" value="Unassembled WGS sequence"/>
</dbReference>
<dbReference type="PANTHER" id="PTHR36460">
    <property type="entry name" value="UPF0132 DOMAIN PROTEIN (AFU_ORTHOLOGUE AFUA_3G10255)"/>
    <property type="match status" value="1"/>
</dbReference>
<keyword evidence="3 6" id="KW-1133">Transmembrane helix</keyword>
<dbReference type="Pfam" id="PF09685">
    <property type="entry name" value="MamF_MmsF"/>
    <property type="match status" value="1"/>
</dbReference>